<dbReference type="OrthoDB" id="1650327at2"/>
<dbReference type="AlphaFoldDB" id="A0A377J125"/>
<dbReference type="Proteomes" id="UP000255264">
    <property type="component" value="Unassembled WGS sequence"/>
</dbReference>
<name>A0A377J125_9PAST</name>
<accession>A0A377J125</accession>
<protein>
    <submittedName>
        <fullName evidence="1">Uncharacterized protein</fullName>
    </submittedName>
</protein>
<proteinExistence type="predicted"/>
<evidence type="ECO:0000313" key="1">
    <source>
        <dbReference type="EMBL" id="STO94195.1"/>
    </source>
</evidence>
<keyword evidence="2" id="KW-1185">Reference proteome</keyword>
<gene>
    <name evidence="1" type="ORF">NCTC13335_02121</name>
</gene>
<sequence>MIFVLELDGSLCFDGHQIAEPIHQALDQLSLSHRLIFTTRHPLEEIGPWLKARWPASDVVSAQSAEQKYQDLYRLLAHQDYIALGSHATDEQVLAQAKYAIAVGNSALLQASTHESLKPEAAIIAARLLDFNF</sequence>
<dbReference type="RefSeq" id="WP_007243225.1">
    <property type="nucleotide sequence ID" value="NZ_JAHAHE010000042.1"/>
</dbReference>
<organism evidence="1 2">
    <name type="scientific">Haemophilus pittmaniae</name>
    <dbReference type="NCBI Taxonomy" id="249188"/>
    <lineage>
        <taxon>Bacteria</taxon>
        <taxon>Pseudomonadati</taxon>
        <taxon>Pseudomonadota</taxon>
        <taxon>Gammaproteobacteria</taxon>
        <taxon>Pasteurellales</taxon>
        <taxon>Pasteurellaceae</taxon>
        <taxon>Haemophilus</taxon>
    </lineage>
</organism>
<evidence type="ECO:0000313" key="2">
    <source>
        <dbReference type="Proteomes" id="UP000255264"/>
    </source>
</evidence>
<dbReference type="EMBL" id="UGHS01000004">
    <property type="protein sequence ID" value="STO94195.1"/>
    <property type="molecule type" value="Genomic_DNA"/>
</dbReference>
<reference evidence="1 2" key="1">
    <citation type="submission" date="2018-06" db="EMBL/GenBank/DDBJ databases">
        <authorList>
            <consortium name="Pathogen Informatics"/>
            <person name="Doyle S."/>
        </authorList>
    </citation>
    <scope>NUCLEOTIDE SEQUENCE [LARGE SCALE GENOMIC DNA]</scope>
    <source>
        <strain evidence="1 2">NCTC13335</strain>
    </source>
</reference>